<dbReference type="AlphaFoldDB" id="A0AAD8KSS6"/>
<proteinExistence type="predicted"/>
<organism evidence="1 2">
    <name type="scientific">Tagetes erecta</name>
    <name type="common">African marigold</name>
    <dbReference type="NCBI Taxonomy" id="13708"/>
    <lineage>
        <taxon>Eukaryota</taxon>
        <taxon>Viridiplantae</taxon>
        <taxon>Streptophyta</taxon>
        <taxon>Embryophyta</taxon>
        <taxon>Tracheophyta</taxon>
        <taxon>Spermatophyta</taxon>
        <taxon>Magnoliopsida</taxon>
        <taxon>eudicotyledons</taxon>
        <taxon>Gunneridae</taxon>
        <taxon>Pentapetalae</taxon>
        <taxon>asterids</taxon>
        <taxon>campanulids</taxon>
        <taxon>Asterales</taxon>
        <taxon>Asteraceae</taxon>
        <taxon>Asteroideae</taxon>
        <taxon>Heliantheae alliance</taxon>
        <taxon>Tageteae</taxon>
        <taxon>Tagetes</taxon>
    </lineage>
</organism>
<evidence type="ECO:0000313" key="1">
    <source>
        <dbReference type="EMBL" id="KAK1426983.1"/>
    </source>
</evidence>
<dbReference type="Proteomes" id="UP001229421">
    <property type="component" value="Unassembled WGS sequence"/>
</dbReference>
<protein>
    <submittedName>
        <fullName evidence="1">Uncharacterized protein</fullName>
    </submittedName>
</protein>
<sequence>MTTARLVLKGHGCASGDSGQGFVGVAVLVLHDEDKVRALNLFLIHPNSTCLLLVYCYKFCVEGALTFTEVALR</sequence>
<name>A0AAD8KSS6_TARER</name>
<dbReference type="EMBL" id="JAUHHV010000004">
    <property type="protein sequence ID" value="KAK1426983.1"/>
    <property type="molecule type" value="Genomic_DNA"/>
</dbReference>
<comment type="caution">
    <text evidence="1">The sequence shown here is derived from an EMBL/GenBank/DDBJ whole genome shotgun (WGS) entry which is preliminary data.</text>
</comment>
<accession>A0AAD8KSS6</accession>
<reference evidence="1" key="1">
    <citation type="journal article" date="2023" name="bioRxiv">
        <title>Improved chromosome-level genome assembly for marigold (Tagetes erecta).</title>
        <authorList>
            <person name="Jiang F."/>
            <person name="Yuan L."/>
            <person name="Wang S."/>
            <person name="Wang H."/>
            <person name="Xu D."/>
            <person name="Wang A."/>
            <person name="Fan W."/>
        </authorList>
    </citation>
    <scope>NUCLEOTIDE SEQUENCE</scope>
    <source>
        <strain evidence="1">WSJ</strain>
        <tissue evidence="1">Leaf</tissue>
    </source>
</reference>
<keyword evidence="2" id="KW-1185">Reference proteome</keyword>
<gene>
    <name evidence="1" type="ORF">QVD17_15665</name>
</gene>
<evidence type="ECO:0000313" key="2">
    <source>
        <dbReference type="Proteomes" id="UP001229421"/>
    </source>
</evidence>